<organism evidence="6 7">
    <name type="scientific">Terriglobus roseus</name>
    <dbReference type="NCBI Taxonomy" id="392734"/>
    <lineage>
        <taxon>Bacteria</taxon>
        <taxon>Pseudomonadati</taxon>
        <taxon>Acidobacteriota</taxon>
        <taxon>Terriglobia</taxon>
        <taxon>Terriglobales</taxon>
        <taxon>Acidobacteriaceae</taxon>
        <taxon>Terriglobus</taxon>
    </lineage>
</organism>
<dbReference type="RefSeq" id="WP_083343911.1">
    <property type="nucleotide sequence ID" value="NZ_LT629690.1"/>
</dbReference>
<dbReference type="GO" id="GO:0032993">
    <property type="term" value="C:protein-DNA complex"/>
    <property type="evidence" value="ECO:0007669"/>
    <property type="project" value="TreeGrafter"/>
</dbReference>
<keyword evidence="4" id="KW-0804">Transcription</keyword>
<proteinExistence type="inferred from homology"/>
<dbReference type="InterPro" id="IPR005119">
    <property type="entry name" value="LysR_subst-bd"/>
</dbReference>
<keyword evidence="3" id="KW-0238">DNA-binding</keyword>
<dbReference type="SUPFAM" id="SSF53850">
    <property type="entry name" value="Periplasmic binding protein-like II"/>
    <property type="match status" value="1"/>
</dbReference>
<protein>
    <submittedName>
        <fullName evidence="6">Transcriptional regulator, LysR family</fullName>
    </submittedName>
</protein>
<dbReference type="GO" id="GO:0003700">
    <property type="term" value="F:DNA-binding transcription factor activity"/>
    <property type="evidence" value="ECO:0007669"/>
    <property type="project" value="InterPro"/>
</dbReference>
<dbReference type="PRINTS" id="PR00039">
    <property type="entry name" value="HTHLYSR"/>
</dbReference>
<evidence type="ECO:0000256" key="4">
    <source>
        <dbReference type="ARBA" id="ARBA00023163"/>
    </source>
</evidence>
<keyword evidence="7" id="KW-1185">Reference proteome</keyword>
<evidence type="ECO:0000256" key="1">
    <source>
        <dbReference type="ARBA" id="ARBA00009437"/>
    </source>
</evidence>
<dbReference type="CDD" id="cd08414">
    <property type="entry name" value="PBP2_LTTR_aromatics_like"/>
    <property type="match status" value="1"/>
</dbReference>
<dbReference type="Pfam" id="PF03466">
    <property type="entry name" value="LysR_substrate"/>
    <property type="match status" value="1"/>
</dbReference>
<dbReference type="PANTHER" id="PTHR30346">
    <property type="entry name" value="TRANSCRIPTIONAL DUAL REGULATOR HCAR-RELATED"/>
    <property type="match status" value="1"/>
</dbReference>
<dbReference type="PANTHER" id="PTHR30346:SF28">
    <property type="entry name" value="HTH-TYPE TRANSCRIPTIONAL REGULATOR CYNR"/>
    <property type="match status" value="1"/>
</dbReference>
<dbReference type="InterPro" id="IPR000847">
    <property type="entry name" value="LysR_HTH_N"/>
</dbReference>
<dbReference type="GO" id="GO:0003677">
    <property type="term" value="F:DNA binding"/>
    <property type="evidence" value="ECO:0007669"/>
    <property type="project" value="UniProtKB-KW"/>
</dbReference>
<feature type="domain" description="HTH lysR-type" evidence="5">
    <location>
        <begin position="3"/>
        <end position="60"/>
    </location>
</feature>
<sequence>MSVNLDALRSFVVLAEELHFGRAAKRLYVAQPTLTKQIQRLESELAVSLFTRTTGQVSLTSAGTVLLERAAELVRAGASFEGFAREASTGEVGTLRIGFGIATLSDLLPQSVIAYRAAFPKMRLEMQDMSSRAQMDALLEGSIDLGFVRMPVRHSKMKTLVVLREELLIAVAASGKHAATASLRDLRDEPFVLIGRSTSATYHSHALSLCALAGFQPNVVQEAKELFTVLSLVRAGLGVSLVPSTARRMRVPGVAFHPVRKTEARWDIAMAWRRDRERIVEPFAKLVRDTAKSAK</sequence>
<evidence type="ECO:0000259" key="5">
    <source>
        <dbReference type="PROSITE" id="PS50931"/>
    </source>
</evidence>
<keyword evidence="2" id="KW-0805">Transcription regulation</keyword>
<dbReference type="Pfam" id="PF00126">
    <property type="entry name" value="HTH_1"/>
    <property type="match status" value="1"/>
</dbReference>
<gene>
    <name evidence="6" type="ORF">SAMN05444167_0679</name>
</gene>
<comment type="similarity">
    <text evidence="1">Belongs to the LysR transcriptional regulatory family.</text>
</comment>
<dbReference type="AlphaFoldDB" id="A0A1G7GFR5"/>
<dbReference type="SUPFAM" id="SSF46785">
    <property type="entry name" value="Winged helix' DNA-binding domain"/>
    <property type="match status" value="1"/>
</dbReference>
<dbReference type="EMBL" id="LT629690">
    <property type="protein sequence ID" value="SDE86941.1"/>
    <property type="molecule type" value="Genomic_DNA"/>
</dbReference>
<dbReference type="InterPro" id="IPR036388">
    <property type="entry name" value="WH-like_DNA-bd_sf"/>
</dbReference>
<dbReference type="OrthoDB" id="9803735at2"/>
<dbReference type="Proteomes" id="UP000182427">
    <property type="component" value="Chromosome I"/>
</dbReference>
<evidence type="ECO:0000313" key="7">
    <source>
        <dbReference type="Proteomes" id="UP000182427"/>
    </source>
</evidence>
<dbReference type="PROSITE" id="PS50931">
    <property type="entry name" value="HTH_LYSR"/>
    <property type="match status" value="1"/>
</dbReference>
<accession>A0A1G7GFR5</accession>
<dbReference type="Gene3D" id="3.40.190.10">
    <property type="entry name" value="Periplasmic binding protein-like II"/>
    <property type="match status" value="2"/>
</dbReference>
<dbReference type="InterPro" id="IPR036390">
    <property type="entry name" value="WH_DNA-bd_sf"/>
</dbReference>
<evidence type="ECO:0000256" key="2">
    <source>
        <dbReference type="ARBA" id="ARBA00023015"/>
    </source>
</evidence>
<dbReference type="FunFam" id="1.10.10.10:FF:000001">
    <property type="entry name" value="LysR family transcriptional regulator"/>
    <property type="match status" value="1"/>
</dbReference>
<dbReference type="Gene3D" id="1.10.10.10">
    <property type="entry name" value="Winged helix-like DNA-binding domain superfamily/Winged helix DNA-binding domain"/>
    <property type="match status" value="1"/>
</dbReference>
<evidence type="ECO:0000256" key="3">
    <source>
        <dbReference type="ARBA" id="ARBA00023125"/>
    </source>
</evidence>
<reference evidence="7" key="1">
    <citation type="submission" date="2016-10" db="EMBL/GenBank/DDBJ databases">
        <authorList>
            <person name="Varghese N."/>
            <person name="Submissions S."/>
        </authorList>
    </citation>
    <scope>NUCLEOTIDE SEQUENCE [LARGE SCALE GENOMIC DNA]</scope>
    <source>
        <strain evidence="7">GAS232</strain>
    </source>
</reference>
<name>A0A1G7GFR5_9BACT</name>
<evidence type="ECO:0000313" key="6">
    <source>
        <dbReference type="EMBL" id="SDE86941.1"/>
    </source>
</evidence>